<dbReference type="InterPro" id="IPR002401">
    <property type="entry name" value="Cyt_P450_E_grp-I"/>
</dbReference>
<accession>A0A0U1LYI2</accession>
<feature type="transmembrane region" description="Helical" evidence="9">
    <location>
        <begin position="20"/>
        <end position="40"/>
    </location>
</feature>
<feature type="binding site" description="axial binding residue" evidence="8">
    <location>
        <position position="386"/>
    </location>
    <ligand>
        <name>heme</name>
        <dbReference type="ChEBI" id="CHEBI:30413"/>
    </ligand>
    <ligandPart>
        <name>Fe</name>
        <dbReference type="ChEBI" id="CHEBI:18248"/>
    </ligandPart>
</feature>
<evidence type="ECO:0000313" key="11">
    <source>
        <dbReference type="Proteomes" id="UP000054383"/>
    </source>
</evidence>
<keyword evidence="6 8" id="KW-0408">Iron</keyword>
<keyword evidence="9" id="KW-0472">Membrane</keyword>
<evidence type="ECO:0000256" key="6">
    <source>
        <dbReference type="ARBA" id="ARBA00023004"/>
    </source>
</evidence>
<keyword evidence="9" id="KW-0812">Transmembrane</keyword>
<evidence type="ECO:0000256" key="3">
    <source>
        <dbReference type="ARBA" id="ARBA00022617"/>
    </source>
</evidence>
<dbReference type="GO" id="GO:0020037">
    <property type="term" value="F:heme binding"/>
    <property type="evidence" value="ECO:0007669"/>
    <property type="project" value="InterPro"/>
</dbReference>
<dbReference type="PANTHER" id="PTHR24305">
    <property type="entry name" value="CYTOCHROME P450"/>
    <property type="match status" value="1"/>
</dbReference>
<evidence type="ECO:0008006" key="12">
    <source>
        <dbReference type="Google" id="ProtNLM"/>
    </source>
</evidence>
<dbReference type="GO" id="GO:0016705">
    <property type="term" value="F:oxidoreductase activity, acting on paired donors, with incorporation or reduction of molecular oxygen"/>
    <property type="evidence" value="ECO:0007669"/>
    <property type="project" value="InterPro"/>
</dbReference>
<comment type="similarity">
    <text evidence="2">Belongs to the cytochrome P450 family.</text>
</comment>
<dbReference type="InterPro" id="IPR001128">
    <property type="entry name" value="Cyt_P450"/>
</dbReference>
<evidence type="ECO:0000256" key="9">
    <source>
        <dbReference type="SAM" id="Phobius"/>
    </source>
</evidence>
<keyword evidence="9" id="KW-1133">Transmembrane helix</keyword>
<organism evidence="10 11">
    <name type="scientific">Talaromyces islandicus</name>
    <name type="common">Penicillium islandicum</name>
    <dbReference type="NCBI Taxonomy" id="28573"/>
    <lineage>
        <taxon>Eukaryota</taxon>
        <taxon>Fungi</taxon>
        <taxon>Dikarya</taxon>
        <taxon>Ascomycota</taxon>
        <taxon>Pezizomycotina</taxon>
        <taxon>Eurotiomycetes</taxon>
        <taxon>Eurotiomycetidae</taxon>
        <taxon>Eurotiales</taxon>
        <taxon>Trichocomaceae</taxon>
        <taxon>Talaromyces</taxon>
        <taxon>Talaromyces sect. Islandici</taxon>
    </lineage>
</organism>
<evidence type="ECO:0000313" key="10">
    <source>
        <dbReference type="EMBL" id="CRG88395.1"/>
    </source>
</evidence>
<keyword evidence="4 8" id="KW-0479">Metal-binding</keyword>
<gene>
    <name evidence="10" type="ORF">PISL3812_05425</name>
</gene>
<protein>
    <recommendedName>
        <fullName evidence="12">Cytochrome P450</fullName>
    </recommendedName>
</protein>
<keyword evidence="11" id="KW-1185">Reference proteome</keyword>
<dbReference type="AlphaFoldDB" id="A0A0U1LYI2"/>
<evidence type="ECO:0000256" key="2">
    <source>
        <dbReference type="ARBA" id="ARBA00010617"/>
    </source>
</evidence>
<dbReference type="GO" id="GO:0004497">
    <property type="term" value="F:monooxygenase activity"/>
    <property type="evidence" value="ECO:0007669"/>
    <property type="project" value="UniProtKB-KW"/>
</dbReference>
<comment type="cofactor">
    <cofactor evidence="1 8">
        <name>heme</name>
        <dbReference type="ChEBI" id="CHEBI:30413"/>
    </cofactor>
</comment>
<evidence type="ECO:0000256" key="4">
    <source>
        <dbReference type="ARBA" id="ARBA00022723"/>
    </source>
</evidence>
<dbReference type="InterPro" id="IPR036396">
    <property type="entry name" value="Cyt_P450_sf"/>
</dbReference>
<evidence type="ECO:0000256" key="7">
    <source>
        <dbReference type="ARBA" id="ARBA00023033"/>
    </source>
</evidence>
<dbReference type="SUPFAM" id="SSF48264">
    <property type="entry name" value="Cytochrome P450"/>
    <property type="match status" value="1"/>
</dbReference>
<sequence length="443" mass="50049">MKFPGLFDFVSLIVAVPEGFAFLAVCLFAFLTVKAIYNVYFHPLRKYPGPWIARASRLPFLYYQVTGRLPHAIKEIHEKYGHVVRIAPNDLSYLQSQAWFDIHGHQASTRSGWFERDPSVYPQLPGRAPSIKLYGQIDGSRQGVVNISDWLNFTTFDIIGDLSFDIVYLAAISHLPKPLFSTALKILETFAMGDLAKDKDFAADRVNLRLQQGSDRGDFVSPILRANDEKGMTVSEIQSSFNIIIVAGSETTATLLSGTLYLLSQHPEVYKRLMTELTSAFPTRESIDMAAVQYLPYLNAVLEESLRVYPPSAFNQARIVPRGGAIICGEMVPGGTAVAVGTLAAFSSKYNWIKPEQFIPERWLGEGWSGDNRRVMQPFITGPRNCIGKNLAYAEMRLILTLFLLNFEYELLPESHGWMDFRFYLLWERPRLMLKLSPRAVLN</sequence>
<keyword evidence="5" id="KW-0560">Oxidoreductase</keyword>
<dbReference type="EMBL" id="CVMT01000004">
    <property type="protein sequence ID" value="CRG88395.1"/>
    <property type="molecule type" value="Genomic_DNA"/>
</dbReference>
<dbReference type="Pfam" id="PF00067">
    <property type="entry name" value="p450"/>
    <property type="match status" value="1"/>
</dbReference>
<dbReference type="Gene3D" id="1.10.630.10">
    <property type="entry name" value="Cytochrome P450"/>
    <property type="match status" value="1"/>
</dbReference>
<keyword evidence="3 8" id="KW-0349">Heme</keyword>
<evidence type="ECO:0000256" key="1">
    <source>
        <dbReference type="ARBA" id="ARBA00001971"/>
    </source>
</evidence>
<proteinExistence type="inferred from homology"/>
<dbReference type="CDD" id="cd11058">
    <property type="entry name" value="CYP60B-like"/>
    <property type="match status" value="1"/>
</dbReference>
<dbReference type="OMA" id="SWIANIF"/>
<name>A0A0U1LYI2_TALIS</name>
<evidence type="ECO:0000256" key="8">
    <source>
        <dbReference type="PIRSR" id="PIRSR602401-1"/>
    </source>
</evidence>
<dbReference type="GO" id="GO:0005506">
    <property type="term" value="F:iron ion binding"/>
    <property type="evidence" value="ECO:0007669"/>
    <property type="project" value="InterPro"/>
</dbReference>
<dbReference type="PRINTS" id="PR00385">
    <property type="entry name" value="P450"/>
</dbReference>
<evidence type="ECO:0000256" key="5">
    <source>
        <dbReference type="ARBA" id="ARBA00023002"/>
    </source>
</evidence>
<dbReference type="InterPro" id="IPR050121">
    <property type="entry name" value="Cytochrome_P450_monoxygenase"/>
</dbReference>
<dbReference type="OrthoDB" id="1470350at2759"/>
<dbReference type="PRINTS" id="PR00463">
    <property type="entry name" value="EP450I"/>
</dbReference>
<dbReference type="STRING" id="28573.A0A0U1LYI2"/>
<dbReference type="Proteomes" id="UP000054383">
    <property type="component" value="Unassembled WGS sequence"/>
</dbReference>
<dbReference type="PANTHER" id="PTHR24305:SF230">
    <property type="entry name" value="P450, PUTATIVE (EUROFUNG)-RELATED"/>
    <property type="match status" value="1"/>
</dbReference>
<reference evidence="10 11" key="1">
    <citation type="submission" date="2015-04" db="EMBL/GenBank/DDBJ databases">
        <authorList>
            <person name="Syromyatnikov M.Y."/>
            <person name="Popov V.N."/>
        </authorList>
    </citation>
    <scope>NUCLEOTIDE SEQUENCE [LARGE SCALE GENOMIC DNA]</scope>
    <source>
        <strain evidence="10">WF-38-12</strain>
    </source>
</reference>
<keyword evidence="7" id="KW-0503">Monooxygenase</keyword>